<evidence type="ECO:0000313" key="1">
    <source>
        <dbReference type="EMBL" id="CAA6826415.1"/>
    </source>
</evidence>
<proteinExistence type="predicted"/>
<sequence length="97" mass="10886">MLIVSKPKPLFTLLLLVSMLFVQYGVSVHASEHMFHEHEEACEVYLNAERFADAHIPASVITLYSELGARFDDETLNHACECDKPLPQSRAPPAFLS</sequence>
<reference evidence="1" key="1">
    <citation type="submission" date="2020-01" db="EMBL/GenBank/DDBJ databases">
        <authorList>
            <person name="Meier V. D."/>
            <person name="Meier V D."/>
        </authorList>
    </citation>
    <scope>NUCLEOTIDE SEQUENCE</scope>
    <source>
        <strain evidence="1">HLG_WM_MAG_07</strain>
    </source>
</reference>
<organism evidence="1">
    <name type="scientific">uncultured Thiotrichaceae bacterium</name>
    <dbReference type="NCBI Taxonomy" id="298394"/>
    <lineage>
        <taxon>Bacteria</taxon>
        <taxon>Pseudomonadati</taxon>
        <taxon>Pseudomonadota</taxon>
        <taxon>Gammaproteobacteria</taxon>
        <taxon>Thiotrichales</taxon>
        <taxon>Thiotrichaceae</taxon>
        <taxon>environmental samples</taxon>
    </lineage>
</organism>
<gene>
    <name evidence="1" type="ORF">HELGO_WM24638</name>
</gene>
<dbReference type="EMBL" id="CACVAY010000133">
    <property type="protein sequence ID" value="CAA6826415.1"/>
    <property type="molecule type" value="Genomic_DNA"/>
</dbReference>
<accession>A0A6S6U3Z3</accession>
<name>A0A6S6U3Z3_9GAMM</name>
<dbReference type="AlphaFoldDB" id="A0A6S6U3Z3"/>
<protein>
    <submittedName>
        <fullName evidence="1">Uncharacterized protein</fullName>
    </submittedName>
</protein>